<name>A0A4R7I4X6_9ACTN</name>
<dbReference type="GO" id="GO:0003677">
    <property type="term" value="F:DNA binding"/>
    <property type="evidence" value="ECO:0007669"/>
    <property type="project" value="UniProtKB-KW"/>
</dbReference>
<evidence type="ECO:0000259" key="1">
    <source>
        <dbReference type="PROSITE" id="PS50995"/>
    </source>
</evidence>
<dbReference type="PANTHER" id="PTHR33164:SF43">
    <property type="entry name" value="HTH-TYPE TRANSCRIPTIONAL REPRESSOR YETL"/>
    <property type="match status" value="1"/>
</dbReference>
<dbReference type="PANTHER" id="PTHR33164">
    <property type="entry name" value="TRANSCRIPTIONAL REGULATOR, MARR FAMILY"/>
    <property type="match status" value="1"/>
</dbReference>
<evidence type="ECO:0000313" key="3">
    <source>
        <dbReference type="Proteomes" id="UP000294558"/>
    </source>
</evidence>
<reference evidence="2 3" key="1">
    <citation type="submission" date="2019-03" db="EMBL/GenBank/DDBJ databases">
        <title>Sequencing the genomes of 1000 actinobacteria strains.</title>
        <authorList>
            <person name="Klenk H.-P."/>
        </authorList>
    </citation>
    <scope>NUCLEOTIDE SEQUENCE [LARGE SCALE GENOMIC DNA]</scope>
    <source>
        <strain evidence="2 3">DSM 18936</strain>
    </source>
</reference>
<organism evidence="2 3">
    <name type="scientific">Ilumatobacter fluminis</name>
    <dbReference type="NCBI Taxonomy" id="467091"/>
    <lineage>
        <taxon>Bacteria</taxon>
        <taxon>Bacillati</taxon>
        <taxon>Actinomycetota</taxon>
        <taxon>Acidimicrobiia</taxon>
        <taxon>Acidimicrobiales</taxon>
        <taxon>Ilumatobacteraceae</taxon>
        <taxon>Ilumatobacter</taxon>
    </lineage>
</organism>
<gene>
    <name evidence="2" type="ORF">BDK89_3653</name>
</gene>
<dbReference type="SMART" id="SM00347">
    <property type="entry name" value="HTH_MARR"/>
    <property type="match status" value="1"/>
</dbReference>
<dbReference type="Pfam" id="PF12802">
    <property type="entry name" value="MarR_2"/>
    <property type="match status" value="1"/>
</dbReference>
<dbReference type="InterPro" id="IPR036388">
    <property type="entry name" value="WH-like_DNA-bd_sf"/>
</dbReference>
<dbReference type="Gene3D" id="1.10.10.10">
    <property type="entry name" value="Winged helix-like DNA-binding domain superfamily/Winged helix DNA-binding domain"/>
    <property type="match status" value="1"/>
</dbReference>
<dbReference type="GO" id="GO:0003700">
    <property type="term" value="F:DNA-binding transcription factor activity"/>
    <property type="evidence" value="ECO:0007669"/>
    <property type="project" value="InterPro"/>
</dbReference>
<sequence length="141" mass="15461">MATANAIHAAYDQRLADLGLTLSTASLLAYLAEFGPVTQTRCAEHLGQGRAVTGTQVDKLESAGFVERTPDPNDRRVWLVVITGAGRELAARVAEIDERLRGEFRAGISRSDRQTLAALLVRLQENIHRSQLTQQPEPDNQ</sequence>
<dbReference type="InterPro" id="IPR036390">
    <property type="entry name" value="WH_DNA-bd_sf"/>
</dbReference>
<dbReference type="PRINTS" id="PR00598">
    <property type="entry name" value="HTHMARR"/>
</dbReference>
<dbReference type="PROSITE" id="PS50995">
    <property type="entry name" value="HTH_MARR_2"/>
    <property type="match status" value="1"/>
</dbReference>
<protein>
    <submittedName>
        <fullName evidence="2">DNA-binding MarR family transcriptional regulator</fullName>
    </submittedName>
</protein>
<comment type="caution">
    <text evidence="2">The sequence shown here is derived from an EMBL/GenBank/DDBJ whole genome shotgun (WGS) entry which is preliminary data.</text>
</comment>
<dbReference type="InterPro" id="IPR039422">
    <property type="entry name" value="MarR/SlyA-like"/>
</dbReference>
<evidence type="ECO:0000313" key="2">
    <source>
        <dbReference type="EMBL" id="TDT18039.1"/>
    </source>
</evidence>
<dbReference type="InterPro" id="IPR000835">
    <property type="entry name" value="HTH_MarR-typ"/>
</dbReference>
<keyword evidence="2" id="KW-0238">DNA-binding</keyword>
<dbReference type="GO" id="GO:0006950">
    <property type="term" value="P:response to stress"/>
    <property type="evidence" value="ECO:0007669"/>
    <property type="project" value="TreeGrafter"/>
</dbReference>
<dbReference type="AlphaFoldDB" id="A0A4R7I4X6"/>
<accession>A0A4R7I4X6</accession>
<dbReference type="SUPFAM" id="SSF46785">
    <property type="entry name" value="Winged helix' DNA-binding domain"/>
    <property type="match status" value="1"/>
</dbReference>
<feature type="domain" description="HTH marR-type" evidence="1">
    <location>
        <begin position="1"/>
        <end position="125"/>
    </location>
</feature>
<proteinExistence type="predicted"/>
<dbReference type="EMBL" id="SOAU01000001">
    <property type="protein sequence ID" value="TDT18039.1"/>
    <property type="molecule type" value="Genomic_DNA"/>
</dbReference>
<keyword evidence="3" id="KW-1185">Reference proteome</keyword>
<dbReference type="Proteomes" id="UP000294558">
    <property type="component" value="Unassembled WGS sequence"/>
</dbReference>